<dbReference type="Proteomes" id="UP000749559">
    <property type="component" value="Unassembled WGS sequence"/>
</dbReference>
<feature type="region of interest" description="Disordered" evidence="2">
    <location>
        <begin position="84"/>
        <end position="248"/>
    </location>
</feature>
<dbReference type="InterPro" id="IPR050149">
    <property type="entry name" value="Collagen_superfamily"/>
</dbReference>
<dbReference type="PANTHER" id="PTHR24023">
    <property type="entry name" value="COLLAGEN ALPHA"/>
    <property type="match status" value="1"/>
</dbReference>
<dbReference type="PROSITE" id="PS50092">
    <property type="entry name" value="TSP1"/>
    <property type="match status" value="1"/>
</dbReference>
<dbReference type="GO" id="GO:0031012">
    <property type="term" value="C:extracellular matrix"/>
    <property type="evidence" value="ECO:0007669"/>
    <property type="project" value="TreeGrafter"/>
</dbReference>
<keyword evidence="4" id="KW-1185">Reference proteome</keyword>
<protein>
    <submittedName>
        <fullName evidence="3">Uncharacterized protein</fullName>
    </submittedName>
</protein>
<dbReference type="SMART" id="SM00209">
    <property type="entry name" value="TSP1"/>
    <property type="match status" value="1"/>
</dbReference>
<evidence type="ECO:0000313" key="4">
    <source>
        <dbReference type="Proteomes" id="UP000749559"/>
    </source>
</evidence>
<evidence type="ECO:0000256" key="1">
    <source>
        <dbReference type="SAM" id="Coils"/>
    </source>
</evidence>
<dbReference type="PANTHER" id="PTHR24023:SF1082">
    <property type="entry name" value="COLLAGEN TRIPLE HELIX REPEAT"/>
    <property type="match status" value="1"/>
</dbReference>
<feature type="coiled-coil region" evidence="1">
    <location>
        <begin position="43"/>
        <end position="77"/>
    </location>
</feature>
<reference evidence="3" key="1">
    <citation type="submission" date="2022-03" db="EMBL/GenBank/DDBJ databases">
        <authorList>
            <person name="Martin C."/>
        </authorList>
    </citation>
    <scope>NUCLEOTIDE SEQUENCE</scope>
</reference>
<dbReference type="Pfam" id="PF01391">
    <property type="entry name" value="Collagen"/>
    <property type="match status" value="1"/>
</dbReference>
<sequence>MTRLTLIHEIRIGITLMGLSVFHFALVRAAPTDNEFKQLSNTVIELQRDVRDQAIEIAVLERNAIKMEILVEQLRKKCSKTCTVKKVKGPPGKKGAQGPTGEIGPQGVKGDKGLTGATGPQGPKGNQGHIGATGSQGPKGAQGDRGSTGTSGSQGPKGDQGPIGTTGPQGPKGDRGPIGATGSQGQNGAKGDRGPTGPKGDKGSAGALGPKGQQGAKGDRGPTGAAGLAGNTGPKGQQGQKGERGSVADSCQWTDWSAWSSGPCSKSCNNGTRLLTRTRNYTQCVSGTVTETRPVSCNTQICREIVGSGTASSLQKALAHARAQAAKEEYHGKRIGPDECNPNTVRYQYDYDHSDYEQNDCYYYECTGAKKLERRRCPDGMGVNDLFKMKWNDYGWGQTYDPCTKRNPG</sequence>
<organism evidence="3 4">
    <name type="scientific">Owenia fusiformis</name>
    <name type="common">Polychaete worm</name>
    <dbReference type="NCBI Taxonomy" id="6347"/>
    <lineage>
        <taxon>Eukaryota</taxon>
        <taxon>Metazoa</taxon>
        <taxon>Spiralia</taxon>
        <taxon>Lophotrochozoa</taxon>
        <taxon>Annelida</taxon>
        <taxon>Polychaeta</taxon>
        <taxon>Sedentaria</taxon>
        <taxon>Canalipalpata</taxon>
        <taxon>Sabellida</taxon>
        <taxon>Oweniida</taxon>
        <taxon>Oweniidae</taxon>
        <taxon>Owenia</taxon>
    </lineage>
</organism>
<name>A0A8S4PAB2_OWEFU</name>
<dbReference type="EMBL" id="CAIIXF020000007">
    <property type="protein sequence ID" value="CAH1790587.1"/>
    <property type="molecule type" value="Genomic_DNA"/>
</dbReference>
<gene>
    <name evidence="3" type="ORF">OFUS_LOCUS15773</name>
</gene>
<dbReference type="Gene3D" id="2.20.100.10">
    <property type="entry name" value="Thrombospondin type-1 (TSP1) repeat"/>
    <property type="match status" value="1"/>
</dbReference>
<feature type="compositionally biased region" description="Low complexity" evidence="2">
    <location>
        <begin position="159"/>
        <end position="171"/>
    </location>
</feature>
<dbReference type="InterPro" id="IPR008160">
    <property type="entry name" value="Collagen"/>
</dbReference>
<feature type="compositionally biased region" description="Polar residues" evidence="2">
    <location>
        <begin position="145"/>
        <end position="154"/>
    </location>
</feature>
<proteinExistence type="predicted"/>
<dbReference type="AlphaFoldDB" id="A0A8S4PAB2"/>
<feature type="non-terminal residue" evidence="3">
    <location>
        <position position="1"/>
    </location>
</feature>
<evidence type="ECO:0000256" key="2">
    <source>
        <dbReference type="SAM" id="MobiDB-lite"/>
    </source>
</evidence>
<dbReference type="InterPro" id="IPR000884">
    <property type="entry name" value="TSP1_rpt"/>
</dbReference>
<comment type="caution">
    <text evidence="3">The sequence shown here is derived from an EMBL/GenBank/DDBJ whole genome shotgun (WGS) entry which is preliminary data.</text>
</comment>
<accession>A0A8S4PAB2</accession>
<dbReference type="InterPro" id="IPR036383">
    <property type="entry name" value="TSP1_rpt_sf"/>
</dbReference>
<dbReference type="GO" id="GO:0005615">
    <property type="term" value="C:extracellular space"/>
    <property type="evidence" value="ECO:0007669"/>
    <property type="project" value="TreeGrafter"/>
</dbReference>
<evidence type="ECO:0000313" key="3">
    <source>
        <dbReference type="EMBL" id="CAH1790587.1"/>
    </source>
</evidence>
<dbReference type="OrthoDB" id="5983381at2759"/>
<keyword evidence="1" id="KW-0175">Coiled coil</keyword>